<evidence type="ECO:0000256" key="6">
    <source>
        <dbReference type="ARBA" id="ARBA00022840"/>
    </source>
</evidence>
<feature type="site" description="Important for activity" evidence="8">
    <location>
        <position position="9"/>
    </location>
</feature>
<feature type="domain" description="Carbohydrate kinase FGGY N-terminal" evidence="11">
    <location>
        <begin position="4"/>
        <end position="247"/>
    </location>
</feature>
<dbReference type="RefSeq" id="WP_133441982.1">
    <property type="nucleotide sequence ID" value="NZ_CP034726.1"/>
</dbReference>
<accession>A0A4P6ZLG7</accession>
<evidence type="ECO:0000256" key="5">
    <source>
        <dbReference type="ARBA" id="ARBA00022777"/>
    </source>
</evidence>
<evidence type="ECO:0000256" key="9">
    <source>
        <dbReference type="RuleBase" id="RU003733"/>
    </source>
</evidence>
<dbReference type="PROSITE" id="PS00445">
    <property type="entry name" value="FGGY_KINASES_2"/>
    <property type="match status" value="1"/>
</dbReference>
<dbReference type="PANTHER" id="PTHR43095">
    <property type="entry name" value="SUGAR KINASE"/>
    <property type="match status" value="1"/>
</dbReference>
<dbReference type="InterPro" id="IPR000577">
    <property type="entry name" value="Carb_kinase_FGGY"/>
</dbReference>
<keyword evidence="14" id="KW-1185">Reference proteome</keyword>
<evidence type="ECO:0000259" key="12">
    <source>
        <dbReference type="Pfam" id="PF02782"/>
    </source>
</evidence>
<dbReference type="SUPFAM" id="SSF53067">
    <property type="entry name" value="Actin-like ATPase domain"/>
    <property type="match status" value="2"/>
</dbReference>
<feature type="binding site" evidence="8">
    <location>
        <begin position="82"/>
        <end position="83"/>
    </location>
    <ligand>
        <name>substrate</name>
    </ligand>
</feature>
<evidence type="ECO:0000313" key="13">
    <source>
        <dbReference type="EMBL" id="QBP18423.1"/>
    </source>
</evidence>
<dbReference type="InterPro" id="IPR018485">
    <property type="entry name" value="FGGY_C"/>
</dbReference>
<dbReference type="GO" id="GO:0005524">
    <property type="term" value="F:ATP binding"/>
    <property type="evidence" value="ECO:0007669"/>
    <property type="project" value="UniProtKB-UniRule"/>
</dbReference>
<comment type="catalytic activity">
    <reaction evidence="8 10">
        <text>D-xylulose + ATP = D-xylulose 5-phosphate + ADP + H(+)</text>
        <dbReference type="Rhea" id="RHEA:10964"/>
        <dbReference type="ChEBI" id="CHEBI:15378"/>
        <dbReference type="ChEBI" id="CHEBI:17140"/>
        <dbReference type="ChEBI" id="CHEBI:30616"/>
        <dbReference type="ChEBI" id="CHEBI:57737"/>
        <dbReference type="ChEBI" id="CHEBI:456216"/>
        <dbReference type="EC" id="2.7.1.17"/>
    </reaction>
</comment>
<dbReference type="PIRSF" id="PIRSF000538">
    <property type="entry name" value="GlpK"/>
    <property type="match status" value="1"/>
</dbReference>
<dbReference type="Gene3D" id="3.30.420.40">
    <property type="match status" value="2"/>
</dbReference>
<dbReference type="InterPro" id="IPR018484">
    <property type="entry name" value="FGGY_N"/>
</dbReference>
<dbReference type="InterPro" id="IPR018483">
    <property type="entry name" value="Carb_kinase_FGGY_CS"/>
</dbReference>
<proteinExistence type="inferred from homology"/>
<protein>
    <recommendedName>
        <fullName evidence="8 10">Xylulose kinase</fullName>
        <shortName evidence="8 10">Xylulokinase</shortName>
        <ecNumber evidence="8 10">2.7.1.17</ecNumber>
    </recommendedName>
</protein>
<keyword evidence="6 8" id="KW-0067">ATP-binding</keyword>
<keyword evidence="7 8" id="KW-0119">Carbohydrate metabolism</keyword>
<dbReference type="EC" id="2.7.1.17" evidence="8 10"/>
<dbReference type="PANTHER" id="PTHR43095:SF5">
    <property type="entry name" value="XYLULOSE KINASE"/>
    <property type="match status" value="1"/>
</dbReference>
<keyword evidence="2 8" id="KW-0859">Xylose metabolism</keyword>
<dbReference type="Proteomes" id="UP000294321">
    <property type="component" value="Chromosome"/>
</dbReference>
<evidence type="ECO:0000256" key="2">
    <source>
        <dbReference type="ARBA" id="ARBA00022629"/>
    </source>
</evidence>
<keyword evidence="5 8" id="KW-0418">Kinase</keyword>
<dbReference type="GO" id="GO:0042732">
    <property type="term" value="P:D-xylose metabolic process"/>
    <property type="evidence" value="ECO:0007669"/>
    <property type="project" value="UniProtKB-KW"/>
</dbReference>
<dbReference type="CDD" id="cd07808">
    <property type="entry name" value="ASKHA_NBD_FGGY_EcXK-like"/>
    <property type="match status" value="1"/>
</dbReference>
<reference evidence="14" key="1">
    <citation type="submission" date="2018-12" db="EMBL/GenBank/DDBJ databases">
        <title>A new species of lactobacillus.</title>
        <authorList>
            <person name="Jian Y."/>
            <person name="Xin L."/>
            <person name="Hong Z.J."/>
            <person name="Ming L.Z."/>
            <person name="Hong X.Z."/>
        </authorList>
    </citation>
    <scope>NUCLEOTIDE SEQUENCE [LARGE SCALE GENOMIC DNA]</scope>
    <source>
        <strain evidence="14">HSLZ-75</strain>
    </source>
</reference>
<evidence type="ECO:0000259" key="11">
    <source>
        <dbReference type="Pfam" id="PF00370"/>
    </source>
</evidence>
<dbReference type="InterPro" id="IPR050406">
    <property type="entry name" value="FGGY_Carb_Kinase"/>
</dbReference>
<dbReference type="PROSITE" id="PS00933">
    <property type="entry name" value="FGGY_KINASES_1"/>
    <property type="match status" value="1"/>
</dbReference>
<feature type="domain" description="Carbohydrate kinase FGGY C-terminal" evidence="12">
    <location>
        <begin position="257"/>
        <end position="442"/>
    </location>
</feature>
<dbReference type="NCBIfam" id="TIGR01312">
    <property type="entry name" value="XylB"/>
    <property type="match status" value="1"/>
</dbReference>
<dbReference type="InterPro" id="IPR043129">
    <property type="entry name" value="ATPase_NBD"/>
</dbReference>
<dbReference type="OrthoDB" id="9805576at2"/>
<gene>
    <name evidence="8 10 13" type="primary">xylB</name>
    <name evidence="13" type="ORF">ELX58_04580</name>
</gene>
<keyword evidence="3 8" id="KW-0808">Transferase</keyword>
<evidence type="ECO:0000313" key="14">
    <source>
        <dbReference type="Proteomes" id="UP000294321"/>
    </source>
</evidence>
<dbReference type="HAMAP" id="MF_02220">
    <property type="entry name" value="XylB"/>
    <property type="match status" value="1"/>
</dbReference>
<dbReference type="Pfam" id="PF02782">
    <property type="entry name" value="FGGY_C"/>
    <property type="match status" value="1"/>
</dbReference>
<comment type="similarity">
    <text evidence="1 8 9">Belongs to the FGGY kinase family.</text>
</comment>
<evidence type="ECO:0000256" key="8">
    <source>
        <dbReference type="HAMAP-Rule" id="MF_02220"/>
    </source>
</evidence>
<dbReference type="AlphaFoldDB" id="A0A4P6ZLG7"/>
<evidence type="ECO:0000256" key="7">
    <source>
        <dbReference type="ARBA" id="ARBA00023277"/>
    </source>
</evidence>
<evidence type="ECO:0000256" key="10">
    <source>
        <dbReference type="RuleBase" id="RU364073"/>
    </source>
</evidence>
<evidence type="ECO:0000256" key="4">
    <source>
        <dbReference type="ARBA" id="ARBA00022741"/>
    </source>
</evidence>
<organism evidence="13 14">
    <name type="scientific">Acetilactobacillus jinshanensis</name>
    <dbReference type="NCBI Taxonomy" id="1720083"/>
    <lineage>
        <taxon>Bacteria</taxon>
        <taxon>Bacillati</taxon>
        <taxon>Bacillota</taxon>
        <taxon>Bacilli</taxon>
        <taxon>Lactobacillales</taxon>
        <taxon>Lactobacillaceae</taxon>
        <taxon>Acetilactobacillus</taxon>
    </lineage>
</organism>
<comment type="function">
    <text evidence="8">Catalyzes the phosphorylation of D-xylulose to D-xylulose 5-phosphate.</text>
</comment>
<dbReference type="GO" id="GO:0004856">
    <property type="term" value="F:D-xylulokinase activity"/>
    <property type="evidence" value="ECO:0007669"/>
    <property type="project" value="UniProtKB-UniRule"/>
</dbReference>
<dbReference type="Pfam" id="PF00370">
    <property type="entry name" value="FGGY_N"/>
    <property type="match status" value="1"/>
</dbReference>
<dbReference type="KEGG" id="lji:ELX58_04580"/>
<dbReference type="EMBL" id="CP034726">
    <property type="protein sequence ID" value="QBP18423.1"/>
    <property type="molecule type" value="Genomic_DNA"/>
</dbReference>
<evidence type="ECO:0000256" key="3">
    <source>
        <dbReference type="ARBA" id="ARBA00022679"/>
    </source>
</evidence>
<evidence type="ECO:0000256" key="1">
    <source>
        <dbReference type="ARBA" id="ARBA00009156"/>
    </source>
</evidence>
<feature type="active site" description="Proton acceptor" evidence="8">
    <location>
        <position position="240"/>
    </location>
</feature>
<dbReference type="GO" id="GO:0005998">
    <property type="term" value="P:xylulose catabolic process"/>
    <property type="evidence" value="ECO:0007669"/>
    <property type="project" value="UniProtKB-UniRule"/>
</dbReference>
<sequence length="495" mass="55286">MQKYVLGIDLGTSAVKVSAVDHVGRLAAQAIRHYPLIQPKPGYNEQNPDDWVKGTEAAIHYLMKNSQLQPESIQGLSYSGQMHGLVLLDRNYQPLRSAILWNDTRTTQQCHEIMDKMGQSFIKITHNQPLAGFTLPKIMWVQENQPKLWQRVAYICQPKDYVRLKMTDQLNVDYSDATGTIMLNMRTQQWDPKILKTFHISRSMCPPLVDSTSYVGNVSEACAKLTGLSTKAKVFAGAADNAAGAVGSGIIKPGMMSTSLGTSGVVLKYEPDKNVNYQGQLQCEDGAIPKTYYSMGVTLSAGESLRWFRNTFLKHEPMKDLDKLAMKAPVGSNRLLFTPYLVGERAPYADTRIRGSFIGVDATDNVGDFVRAVMEGVGFSFRDLANIYRKRGTHVKSVVAIGGGSRSPLWPQIEADMLNTNVYKLINEQGPGIGAAMIAAVGLGWFPDFQKCAKKFVHFGEVYRPRYNNVKIYNHLYPVYHQIYKQTALLNHQLF</sequence>
<name>A0A4P6ZLG7_9LACO</name>
<keyword evidence="4 8" id="KW-0547">Nucleotide-binding</keyword>
<dbReference type="InterPro" id="IPR006000">
    <property type="entry name" value="Xylulokinase"/>
</dbReference>